<dbReference type="EMBL" id="LZLS01000040">
    <property type="protein sequence ID" value="OBK29945.1"/>
    <property type="molecule type" value="Genomic_DNA"/>
</dbReference>
<accession>A0A1A3P8E6</accession>
<comment type="caution">
    <text evidence="1">The sequence shown here is derived from an EMBL/GenBank/DDBJ whole genome shotgun (WGS) entry which is preliminary data.</text>
</comment>
<gene>
    <name evidence="1" type="ORF">A5634_16845</name>
</gene>
<reference evidence="1 2" key="1">
    <citation type="submission" date="2016-06" db="EMBL/GenBank/DDBJ databases">
        <authorList>
            <person name="Kjaerup R.B."/>
            <person name="Dalgaard T.S."/>
            <person name="Juul-Madsen H.R."/>
        </authorList>
    </citation>
    <scope>NUCLEOTIDE SEQUENCE [LARGE SCALE GENOMIC DNA]</scope>
    <source>
        <strain evidence="1 2">1165133.8</strain>
    </source>
</reference>
<dbReference type="RefSeq" id="WP_065142816.1">
    <property type="nucleotide sequence ID" value="NZ_LZLS01000040.1"/>
</dbReference>
<dbReference type="OrthoDB" id="4760221at2"/>
<dbReference type="InterPro" id="IPR023840">
    <property type="entry name" value="T7SS_Rv3446c"/>
</dbReference>
<evidence type="ECO:0000313" key="1">
    <source>
        <dbReference type="EMBL" id="OBK29945.1"/>
    </source>
</evidence>
<proteinExistence type="predicted"/>
<dbReference type="AlphaFoldDB" id="A0A1A3P8E6"/>
<organism evidence="1 2">
    <name type="scientific">Mycobacterium asiaticum</name>
    <dbReference type="NCBI Taxonomy" id="1790"/>
    <lineage>
        <taxon>Bacteria</taxon>
        <taxon>Bacillati</taxon>
        <taxon>Actinomycetota</taxon>
        <taxon>Actinomycetes</taxon>
        <taxon>Mycobacteriales</taxon>
        <taxon>Mycobacteriaceae</taxon>
        <taxon>Mycobacterium</taxon>
    </lineage>
</organism>
<dbReference type="Proteomes" id="UP000093928">
    <property type="component" value="Unassembled WGS sequence"/>
</dbReference>
<protein>
    <submittedName>
        <fullName evidence="1">Type VII secretion-associated protein</fullName>
    </submittedName>
</protein>
<sequence length="400" mass="41978">MTSHRAVIAVGPDRVRRLCCGAGEVGADAAAALEAVDDSVVLVDERPVAVDELWSSVLSSLAAGHCGLVVVHPSWWPAARVGVARNATRTLGEDVDVQPRSWLLSQPGSEAPSVVVEIADRLVAVTGLDVVAVSRRRGPEVVTEEVASIVARRAATMQRPEVLIDAPSAVGDAARLATLIARAVPEGATIIDDDALGRRARAATMIPAEPVAAQVPPHARGRAVARFVCAGIGVSAVALALSLLSGEDPRRAVLTPAAPTTVLVEGRVALTIPANWLTQRVVAGPGSARVQVTSPADPEVALHVTQTPTPAETLADAADRLKRAILAEPAGVFVDFNPSGFHAGRPVVTYREVRAVHDVRWTVLVDRSVRISIGCQSRRVDPDSIRETCEQAVRSAHSLE</sequence>
<dbReference type="NCBIfam" id="TIGR03931">
    <property type="entry name" value="T7SS_Rv3446c"/>
    <property type="match status" value="1"/>
</dbReference>
<evidence type="ECO:0000313" key="2">
    <source>
        <dbReference type="Proteomes" id="UP000093928"/>
    </source>
</evidence>
<name>A0A1A3P8E6_MYCAS</name>